<gene>
    <name evidence="2" type="ORF">HHK36_022968</name>
</gene>
<sequence length="347" mass="40386">MLEENIPPRSRDIRQKAKDTKKSCAQSRSPLGYLSLQDQNIGAFVPPLRHPPKSAMGQFGEMQGSYNPYKLDVSQKNFQYQKHIGLRYLGIEHERENLIHEPGRQLYHNSKIMDVNFLSHQYERHILPNELHIKRERENMVRENRRRNFSPEDLMGQSMKATHNVRTLKRSAAHEELEWENVDSNYEIRKFCEKKLVGPPFLNHGRGCRPADENDWEIMEGEYGRRDDVGENLMGPPPISTPRNGGGRWGHLGSNMDKTGFEGNNYNYSRVRYVNEEIEWEKMEYENERRSFAGKFVDHSMGTVGDGGGVEIHHNLKMGNAGSGRNYKKRGMKSGSDNSRYHQRKRR</sequence>
<feature type="compositionally biased region" description="Basic and acidic residues" evidence="1">
    <location>
        <begin position="9"/>
        <end position="22"/>
    </location>
</feature>
<protein>
    <submittedName>
        <fullName evidence="2">Uncharacterized protein</fullName>
    </submittedName>
</protein>
<name>A0A834YS20_TETSI</name>
<proteinExistence type="predicted"/>
<dbReference type="Proteomes" id="UP000655225">
    <property type="component" value="Unassembled WGS sequence"/>
</dbReference>
<comment type="caution">
    <text evidence="2">The sequence shown here is derived from an EMBL/GenBank/DDBJ whole genome shotgun (WGS) entry which is preliminary data.</text>
</comment>
<evidence type="ECO:0000313" key="3">
    <source>
        <dbReference type="Proteomes" id="UP000655225"/>
    </source>
</evidence>
<evidence type="ECO:0000256" key="1">
    <source>
        <dbReference type="SAM" id="MobiDB-lite"/>
    </source>
</evidence>
<keyword evidence="3" id="KW-1185">Reference proteome</keyword>
<accession>A0A834YS20</accession>
<dbReference type="EMBL" id="JABCRI010000016">
    <property type="protein sequence ID" value="KAF8392620.1"/>
    <property type="molecule type" value="Genomic_DNA"/>
</dbReference>
<dbReference type="AlphaFoldDB" id="A0A834YS20"/>
<reference evidence="2 3" key="1">
    <citation type="submission" date="2020-04" db="EMBL/GenBank/DDBJ databases">
        <title>Plant Genome Project.</title>
        <authorList>
            <person name="Zhang R.-G."/>
        </authorList>
    </citation>
    <scope>NUCLEOTIDE SEQUENCE [LARGE SCALE GENOMIC DNA]</scope>
    <source>
        <strain evidence="2">YNK0</strain>
        <tissue evidence="2">Leaf</tissue>
    </source>
</reference>
<feature type="region of interest" description="Disordered" evidence="1">
    <location>
        <begin position="1"/>
        <end position="26"/>
    </location>
</feature>
<organism evidence="2 3">
    <name type="scientific">Tetracentron sinense</name>
    <name type="common">Spur-leaf</name>
    <dbReference type="NCBI Taxonomy" id="13715"/>
    <lineage>
        <taxon>Eukaryota</taxon>
        <taxon>Viridiplantae</taxon>
        <taxon>Streptophyta</taxon>
        <taxon>Embryophyta</taxon>
        <taxon>Tracheophyta</taxon>
        <taxon>Spermatophyta</taxon>
        <taxon>Magnoliopsida</taxon>
        <taxon>Trochodendrales</taxon>
        <taxon>Trochodendraceae</taxon>
        <taxon>Tetracentron</taxon>
    </lineage>
</organism>
<evidence type="ECO:0000313" key="2">
    <source>
        <dbReference type="EMBL" id="KAF8392620.1"/>
    </source>
</evidence>
<dbReference type="OMA" id="ESGWGNM"/>
<feature type="region of interest" description="Disordered" evidence="1">
    <location>
        <begin position="318"/>
        <end position="347"/>
    </location>
</feature>